<dbReference type="Proteomes" id="UP000243459">
    <property type="component" value="Chromosome 7"/>
</dbReference>
<proteinExistence type="predicted"/>
<evidence type="ECO:0000256" key="1">
    <source>
        <dbReference type="SAM" id="Coils"/>
    </source>
</evidence>
<feature type="coiled-coil region" evidence="1">
    <location>
        <begin position="54"/>
        <end position="84"/>
    </location>
</feature>
<dbReference type="Gramene" id="ONK64754">
    <property type="protein sequence ID" value="ONK64754"/>
    <property type="gene ID" value="A4U43_C07F29520"/>
</dbReference>
<evidence type="ECO:0000313" key="2">
    <source>
        <dbReference type="EMBL" id="ONK64754.1"/>
    </source>
</evidence>
<dbReference type="EMBL" id="CM007387">
    <property type="protein sequence ID" value="ONK64754.1"/>
    <property type="molecule type" value="Genomic_DNA"/>
</dbReference>
<name>A0A5P1EFY7_ASPOF</name>
<gene>
    <name evidence="2" type="ORF">A4U43_C07F29520</name>
</gene>
<sequence>MLLIGSTEARPQYDKESLKENRFIPKCQLDKRSIFKSSATQEMEVETWKRNNAYEQAQLACLNVEEMRTRLKEEEAKQEKLRWLLCRLLLQILLLQLWVLLRLCLQVWLRVLVLLFAFKFGSDSWFCLLTSTFALTHGFAP</sequence>
<evidence type="ECO:0000313" key="3">
    <source>
        <dbReference type="Proteomes" id="UP000243459"/>
    </source>
</evidence>
<keyword evidence="3" id="KW-1185">Reference proteome</keyword>
<dbReference type="AlphaFoldDB" id="A0A5P1EFY7"/>
<organism evidence="2 3">
    <name type="scientific">Asparagus officinalis</name>
    <name type="common">Garden asparagus</name>
    <dbReference type="NCBI Taxonomy" id="4686"/>
    <lineage>
        <taxon>Eukaryota</taxon>
        <taxon>Viridiplantae</taxon>
        <taxon>Streptophyta</taxon>
        <taxon>Embryophyta</taxon>
        <taxon>Tracheophyta</taxon>
        <taxon>Spermatophyta</taxon>
        <taxon>Magnoliopsida</taxon>
        <taxon>Liliopsida</taxon>
        <taxon>Asparagales</taxon>
        <taxon>Asparagaceae</taxon>
        <taxon>Asparagoideae</taxon>
        <taxon>Asparagus</taxon>
    </lineage>
</organism>
<reference evidence="3" key="1">
    <citation type="journal article" date="2017" name="Nat. Commun.">
        <title>The asparagus genome sheds light on the origin and evolution of a young Y chromosome.</title>
        <authorList>
            <person name="Harkess A."/>
            <person name="Zhou J."/>
            <person name="Xu C."/>
            <person name="Bowers J.E."/>
            <person name="Van der Hulst R."/>
            <person name="Ayyampalayam S."/>
            <person name="Mercati F."/>
            <person name="Riccardi P."/>
            <person name="McKain M.R."/>
            <person name="Kakrana A."/>
            <person name="Tang H."/>
            <person name="Ray J."/>
            <person name="Groenendijk J."/>
            <person name="Arikit S."/>
            <person name="Mathioni S.M."/>
            <person name="Nakano M."/>
            <person name="Shan H."/>
            <person name="Telgmann-Rauber A."/>
            <person name="Kanno A."/>
            <person name="Yue Z."/>
            <person name="Chen H."/>
            <person name="Li W."/>
            <person name="Chen Y."/>
            <person name="Xu X."/>
            <person name="Zhang Y."/>
            <person name="Luo S."/>
            <person name="Chen H."/>
            <person name="Gao J."/>
            <person name="Mao Z."/>
            <person name="Pires J.C."/>
            <person name="Luo M."/>
            <person name="Kudrna D."/>
            <person name="Wing R.A."/>
            <person name="Meyers B.C."/>
            <person name="Yi K."/>
            <person name="Kong H."/>
            <person name="Lavrijsen P."/>
            <person name="Sunseri F."/>
            <person name="Falavigna A."/>
            <person name="Ye Y."/>
            <person name="Leebens-Mack J.H."/>
            <person name="Chen G."/>
        </authorList>
    </citation>
    <scope>NUCLEOTIDE SEQUENCE [LARGE SCALE GENOMIC DNA]</scope>
    <source>
        <strain evidence="3">cv. DH0086</strain>
    </source>
</reference>
<accession>A0A5P1EFY7</accession>
<protein>
    <submittedName>
        <fullName evidence="2">Uncharacterized protein</fullName>
    </submittedName>
</protein>
<keyword evidence="1" id="KW-0175">Coiled coil</keyword>